<accession>A0A1G2CY56</accession>
<evidence type="ECO:0000313" key="2">
    <source>
        <dbReference type="Proteomes" id="UP000177122"/>
    </source>
</evidence>
<organism evidence="1 2">
    <name type="scientific">Candidatus Lloydbacteria bacterium RIFCSPHIGHO2_01_FULL_49_22</name>
    <dbReference type="NCBI Taxonomy" id="1798658"/>
    <lineage>
        <taxon>Bacteria</taxon>
        <taxon>Candidatus Lloydiibacteriota</taxon>
    </lineage>
</organism>
<evidence type="ECO:0000313" key="1">
    <source>
        <dbReference type="EMBL" id="OGZ06315.1"/>
    </source>
</evidence>
<sequence length="122" mass="14377">MQIRFRVRELALAIREFLVGVFVFFRRSVKRRDEVRYCFMCQEYGHPLTKVSFMIRTEARRGAKKEAPFSVMELHVCSMHHPDKDVVGADLSEETRSFLRNNDAAAACVYYYHDPDHVFRLG</sequence>
<reference evidence="1 2" key="1">
    <citation type="journal article" date="2016" name="Nat. Commun.">
        <title>Thousands of microbial genomes shed light on interconnected biogeochemical processes in an aquifer system.</title>
        <authorList>
            <person name="Anantharaman K."/>
            <person name="Brown C.T."/>
            <person name="Hug L.A."/>
            <person name="Sharon I."/>
            <person name="Castelle C.J."/>
            <person name="Probst A.J."/>
            <person name="Thomas B.C."/>
            <person name="Singh A."/>
            <person name="Wilkins M.J."/>
            <person name="Karaoz U."/>
            <person name="Brodie E.L."/>
            <person name="Williams K.H."/>
            <person name="Hubbard S.S."/>
            <person name="Banfield J.F."/>
        </authorList>
    </citation>
    <scope>NUCLEOTIDE SEQUENCE [LARGE SCALE GENOMIC DNA]</scope>
</reference>
<gene>
    <name evidence="1" type="ORF">A2845_00755</name>
</gene>
<dbReference type="Proteomes" id="UP000177122">
    <property type="component" value="Unassembled WGS sequence"/>
</dbReference>
<name>A0A1G2CY56_9BACT</name>
<proteinExistence type="predicted"/>
<protein>
    <submittedName>
        <fullName evidence="1">Uncharacterized protein</fullName>
    </submittedName>
</protein>
<comment type="caution">
    <text evidence="1">The sequence shown here is derived from an EMBL/GenBank/DDBJ whole genome shotgun (WGS) entry which is preliminary data.</text>
</comment>
<dbReference type="AlphaFoldDB" id="A0A1G2CY56"/>
<dbReference type="EMBL" id="MHLI01000004">
    <property type="protein sequence ID" value="OGZ06315.1"/>
    <property type="molecule type" value="Genomic_DNA"/>
</dbReference>